<dbReference type="Proteomes" id="UP000565579">
    <property type="component" value="Unassembled WGS sequence"/>
</dbReference>
<name>A0A7X0P610_9ACTN</name>
<gene>
    <name evidence="2" type="ORF">HD593_010700</name>
</gene>
<sequence>MTEVPKATGVESLTFALLYSLPEFARGIVVPRPSVTRLLARLGTQAADELVQRVDQVVAEELDGVLGRRPAMVDWKRLRGGYDRAVLRLVLGDSARDDVQILTALNALRRQGNWLGLGPRRRESVRGLRPAIPSTTNGHGPRRARPAASGSTCVPACTSPCACGRSWPRCPASSPSPPPGTEPRSPPAPTS</sequence>
<dbReference type="AlphaFoldDB" id="A0A7X0P610"/>
<evidence type="ECO:0000256" key="1">
    <source>
        <dbReference type="SAM" id="MobiDB-lite"/>
    </source>
</evidence>
<dbReference type="EMBL" id="JACHMI010000001">
    <property type="protein sequence ID" value="MBB6555905.1"/>
    <property type="molecule type" value="Genomic_DNA"/>
</dbReference>
<comment type="caution">
    <text evidence="2">The sequence shown here is derived from an EMBL/GenBank/DDBJ whole genome shotgun (WGS) entry which is preliminary data.</text>
</comment>
<proteinExistence type="predicted"/>
<dbReference type="RefSeq" id="WP_246547218.1">
    <property type="nucleotide sequence ID" value="NZ_BAAAXY010000028.1"/>
</dbReference>
<evidence type="ECO:0000313" key="3">
    <source>
        <dbReference type="Proteomes" id="UP000565579"/>
    </source>
</evidence>
<protein>
    <submittedName>
        <fullName evidence="2">Uncharacterized protein</fullName>
    </submittedName>
</protein>
<keyword evidence="3" id="KW-1185">Reference proteome</keyword>
<evidence type="ECO:0000313" key="2">
    <source>
        <dbReference type="EMBL" id="MBB6555905.1"/>
    </source>
</evidence>
<feature type="region of interest" description="Disordered" evidence="1">
    <location>
        <begin position="129"/>
        <end position="151"/>
    </location>
</feature>
<accession>A0A7X0P610</accession>
<reference evidence="2 3" key="1">
    <citation type="submission" date="2020-08" db="EMBL/GenBank/DDBJ databases">
        <title>Sequencing the genomes of 1000 actinobacteria strains.</title>
        <authorList>
            <person name="Klenk H.-P."/>
        </authorList>
    </citation>
    <scope>NUCLEOTIDE SEQUENCE [LARGE SCALE GENOMIC DNA]</scope>
    <source>
        <strain evidence="2 3">DSM 43768</strain>
    </source>
</reference>
<feature type="region of interest" description="Disordered" evidence="1">
    <location>
        <begin position="168"/>
        <end position="191"/>
    </location>
</feature>
<feature type="compositionally biased region" description="Pro residues" evidence="1">
    <location>
        <begin position="174"/>
        <end position="191"/>
    </location>
</feature>
<organism evidence="2 3">
    <name type="scientific">Nonomuraea rubra</name>
    <dbReference type="NCBI Taxonomy" id="46180"/>
    <lineage>
        <taxon>Bacteria</taxon>
        <taxon>Bacillati</taxon>
        <taxon>Actinomycetota</taxon>
        <taxon>Actinomycetes</taxon>
        <taxon>Streptosporangiales</taxon>
        <taxon>Streptosporangiaceae</taxon>
        <taxon>Nonomuraea</taxon>
    </lineage>
</organism>